<gene>
    <name evidence="1" type="ORF">ACHHYP_04196</name>
</gene>
<dbReference type="Gene3D" id="2.60.120.260">
    <property type="entry name" value="Galactose-binding domain-like"/>
    <property type="match status" value="1"/>
</dbReference>
<dbReference type="SUPFAM" id="SSF49785">
    <property type="entry name" value="Galactose-binding domain-like"/>
    <property type="match status" value="1"/>
</dbReference>
<organism evidence="1 2">
    <name type="scientific">Achlya hypogyna</name>
    <name type="common">Oomycete</name>
    <name type="synonym">Protoachlya hypogyna</name>
    <dbReference type="NCBI Taxonomy" id="1202772"/>
    <lineage>
        <taxon>Eukaryota</taxon>
        <taxon>Sar</taxon>
        <taxon>Stramenopiles</taxon>
        <taxon>Oomycota</taxon>
        <taxon>Saprolegniomycetes</taxon>
        <taxon>Saprolegniales</taxon>
        <taxon>Achlyaceae</taxon>
        <taxon>Achlya</taxon>
    </lineage>
</organism>
<dbReference type="OrthoDB" id="63841at2759"/>
<comment type="caution">
    <text evidence="1">The sequence shown here is derived from an EMBL/GenBank/DDBJ whole genome shotgun (WGS) entry which is preliminary data.</text>
</comment>
<accession>A0A1V9Z1W1</accession>
<dbReference type="InterPro" id="IPR008979">
    <property type="entry name" value="Galactose-bd-like_sf"/>
</dbReference>
<evidence type="ECO:0008006" key="3">
    <source>
        <dbReference type="Google" id="ProtNLM"/>
    </source>
</evidence>
<reference evidence="1 2" key="1">
    <citation type="journal article" date="2014" name="Genome Biol. Evol.">
        <title>The secreted proteins of Achlya hypogyna and Thraustotheca clavata identify the ancestral oomycete secretome and reveal gene acquisitions by horizontal gene transfer.</title>
        <authorList>
            <person name="Misner I."/>
            <person name="Blouin N."/>
            <person name="Leonard G."/>
            <person name="Richards T.A."/>
            <person name="Lane C.E."/>
        </authorList>
    </citation>
    <scope>NUCLEOTIDE SEQUENCE [LARGE SCALE GENOMIC DNA]</scope>
    <source>
        <strain evidence="1 2">ATCC 48635</strain>
    </source>
</reference>
<dbReference type="Proteomes" id="UP000243579">
    <property type="component" value="Unassembled WGS sequence"/>
</dbReference>
<dbReference type="EMBL" id="JNBR01000490">
    <property type="protein sequence ID" value="OQR91941.1"/>
    <property type="molecule type" value="Genomic_DNA"/>
</dbReference>
<protein>
    <recommendedName>
        <fullName evidence="3">F5/8 type C domain-containing protein</fullName>
    </recommendedName>
</protein>
<dbReference type="AlphaFoldDB" id="A0A1V9Z1W1"/>
<keyword evidence="2" id="KW-1185">Reference proteome</keyword>
<evidence type="ECO:0000313" key="2">
    <source>
        <dbReference type="Proteomes" id="UP000243579"/>
    </source>
</evidence>
<sequence length="194" mass="21464">MLQWARESTAVVSLPNLEFNAATGQLAHASSYFEFTLNPVLDSKYIPHNGIDGLVAQTSWWSSGAANESVFFQVNFTSESPVISKVIIRWHGYLAAKSYLVSTSFSGLARSFLDFNSVENASTAWDRVDVIKPSRNSSTRFYYLRVEMYAPVGCNPADVLSCSRRLSTQGPIYGIRELEVWSASELSGSDTRAP</sequence>
<name>A0A1V9Z1W1_ACHHY</name>
<proteinExistence type="predicted"/>
<evidence type="ECO:0000313" key="1">
    <source>
        <dbReference type="EMBL" id="OQR91941.1"/>
    </source>
</evidence>